<feature type="signal peptide" evidence="1">
    <location>
        <begin position="1"/>
        <end position="22"/>
    </location>
</feature>
<keyword evidence="1" id="KW-0732">Signal</keyword>
<name>A0A2S1LTS5_9FLAO</name>
<dbReference type="Proteomes" id="UP000244677">
    <property type="component" value="Chromosome"/>
</dbReference>
<dbReference type="RefSeq" id="WP_108738652.1">
    <property type="nucleotide sequence ID" value="NZ_CP020919.1"/>
</dbReference>
<evidence type="ECO:0000256" key="1">
    <source>
        <dbReference type="SAM" id="SignalP"/>
    </source>
</evidence>
<proteinExistence type="predicted"/>
<evidence type="ECO:0000313" key="3">
    <source>
        <dbReference type="EMBL" id="AWG27165.1"/>
    </source>
</evidence>
<accession>A0A2S1LTS5</accession>
<dbReference type="Pfam" id="PF13568">
    <property type="entry name" value="OMP_b-brl_2"/>
    <property type="match status" value="1"/>
</dbReference>
<dbReference type="OrthoDB" id="947434at2"/>
<dbReference type="AlphaFoldDB" id="A0A2S1LTS5"/>
<protein>
    <recommendedName>
        <fullName evidence="2">Outer membrane protein beta-barrel domain-containing protein</fullName>
    </recommendedName>
</protein>
<organism evidence="3 4">
    <name type="scientific">Flavobacterium kingsejongi</name>
    <dbReference type="NCBI Taxonomy" id="1678728"/>
    <lineage>
        <taxon>Bacteria</taxon>
        <taxon>Pseudomonadati</taxon>
        <taxon>Bacteroidota</taxon>
        <taxon>Flavobacteriia</taxon>
        <taxon>Flavobacteriales</taxon>
        <taxon>Flavobacteriaceae</taxon>
        <taxon>Flavobacterium</taxon>
    </lineage>
</organism>
<keyword evidence="4" id="KW-1185">Reference proteome</keyword>
<dbReference type="PROSITE" id="PS00695">
    <property type="entry name" value="ENT_VIR_OMP_2"/>
    <property type="match status" value="1"/>
</dbReference>
<dbReference type="EMBL" id="CP020919">
    <property type="protein sequence ID" value="AWG27165.1"/>
    <property type="molecule type" value="Genomic_DNA"/>
</dbReference>
<feature type="domain" description="Outer membrane protein beta-barrel" evidence="2">
    <location>
        <begin position="34"/>
        <end position="189"/>
    </location>
</feature>
<reference evidence="3 4" key="1">
    <citation type="submission" date="2017-04" db="EMBL/GenBank/DDBJ databases">
        <title>Complete genome sequence of Flavobacterium kingsejong AJ004.</title>
        <authorList>
            <person name="Lee P.C."/>
        </authorList>
    </citation>
    <scope>NUCLEOTIDE SEQUENCE [LARGE SCALE GENOMIC DNA]</scope>
    <source>
        <strain evidence="3 4">AJ004</strain>
    </source>
</reference>
<dbReference type="KEGG" id="fki:FK004_19055"/>
<evidence type="ECO:0000313" key="4">
    <source>
        <dbReference type="Proteomes" id="UP000244677"/>
    </source>
</evidence>
<dbReference type="InterPro" id="IPR000758">
    <property type="entry name" value="Enterovir_OMP"/>
</dbReference>
<dbReference type="GO" id="GO:0044384">
    <property type="term" value="C:host outer membrane"/>
    <property type="evidence" value="ECO:0007669"/>
    <property type="project" value="InterPro"/>
</dbReference>
<evidence type="ECO:0000259" key="2">
    <source>
        <dbReference type="Pfam" id="PF13568"/>
    </source>
</evidence>
<dbReference type="InterPro" id="IPR025665">
    <property type="entry name" value="Beta-barrel_OMP_2"/>
</dbReference>
<feature type="chain" id="PRO_5015410663" description="Outer membrane protein beta-barrel domain-containing protein" evidence="1">
    <location>
        <begin position="23"/>
        <end position="209"/>
    </location>
</feature>
<sequence length="209" mass="22252">MKNLKLMTAGALMLAAVSVSTAQEASNTKSMAPSFGIKGGVNFATVTGDFDSPDSRTSFHVGALAEFPLADIFSIQVEALYSGQGFKADFEGPEGDKAEVQLDYINVPVLAKVYIVPGLSLEAGPQFSFKVRDKFEINPGSSDGTVNLDHSSLSAKDFEFGVAGGLTFQTEIGLFATGRYNYGLTEVFENNNVGKVNNSVFQIGVGYKF</sequence>
<gene>
    <name evidence="3" type="ORF">FK004_19055</name>
</gene>